<accession>A0A5B7G9P3</accession>
<gene>
    <name evidence="1" type="ORF">E2C01_047152</name>
</gene>
<dbReference type="Proteomes" id="UP000324222">
    <property type="component" value="Unassembled WGS sequence"/>
</dbReference>
<evidence type="ECO:0000313" key="1">
    <source>
        <dbReference type="EMBL" id="MPC53264.1"/>
    </source>
</evidence>
<comment type="caution">
    <text evidence="1">The sequence shown here is derived from an EMBL/GenBank/DDBJ whole genome shotgun (WGS) entry which is preliminary data.</text>
</comment>
<proteinExistence type="predicted"/>
<dbReference type="EMBL" id="VSRR010011495">
    <property type="protein sequence ID" value="MPC53264.1"/>
    <property type="molecule type" value="Genomic_DNA"/>
</dbReference>
<protein>
    <submittedName>
        <fullName evidence="1">Uncharacterized protein</fullName>
    </submittedName>
</protein>
<reference evidence="1 2" key="1">
    <citation type="submission" date="2019-05" db="EMBL/GenBank/DDBJ databases">
        <title>Another draft genome of Portunus trituberculatus and its Hox gene families provides insights of decapod evolution.</title>
        <authorList>
            <person name="Jeong J.-H."/>
            <person name="Song I."/>
            <person name="Kim S."/>
            <person name="Choi T."/>
            <person name="Kim D."/>
            <person name="Ryu S."/>
            <person name="Kim W."/>
        </authorList>
    </citation>
    <scope>NUCLEOTIDE SEQUENCE [LARGE SCALE GENOMIC DNA]</scope>
    <source>
        <tissue evidence="1">Muscle</tissue>
    </source>
</reference>
<name>A0A5B7G9P3_PORTR</name>
<dbReference type="AlphaFoldDB" id="A0A5B7G9P3"/>
<evidence type="ECO:0000313" key="2">
    <source>
        <dbReference type="Proteomes" id="UP000324222"/>
    </source>
</evidence>
<sequence length="59" mass="6651">MDMHKNTSSAAWCSNTSSLPWGNTDSVATEPHLLVRRQATRFATWFSHCLPAPLTHLRI</sequence>
<keyword evidence="2" id="KW-1185">Reference proteome</keyword>
<organism evidence="1 2">
    <name type="scientific">Portunus trituberculatus</name>
    <name type="common">Swimming crab</name>
    <name type="synonym">Neptunus trituberculatus</name>
    <dbReference type="NCBI Taxonomy" id="210409"/>
    <lineage>
        <taxon>Eukaryota</taxon>
        <taxon>Metazoa</taxon>
        <taxon>Ecdysozoa</taxon>
        <taxon>Arthropoda</taxon>
        <taxon>Crustacea</taxon>
        <taxon>Multicrustacea</taxon>
        <taxon>Malacostraca</taxon>
        <taxon>Eumalacostraca</taxon>
        <taxon>Eucarida</taxon>
        <taxon>Decapoda</taxon>
        <taxon>Pleocyemata</taxon>
        <taxon>Brachyura</taxon>
        <taxon>Eubrachyura</taxon>
        <taxon>Portunoidea</taxon>
        <taxon>Portunidae</taxon>
        <taxon>Portuninae</taxon>
        <taxon>Portunus</taxon>
    </lineage>
</organism>